<dbReference type="Gene3D" id="3.30.429.10">
    <property type="entry name" value="Macrophage Migration Inhibitory Factor"/>
    <property type="match status" value="1"/>
</dbReference>
<dbReference type="OrthoDB" id="2129288at2759"/>
<dbReference type="AlphaFoldDB" id="A0A4V1X6R7"/>
<comment type="caution">
    <text evidence="3">The sequence shown here is derived from an EMBL/GenBank/DDBJ whole genome shotgun (WGS) entry which is preliminary data.</text>
</comment>
<proteinExistence type="predicted"/>
<evidence type="ECO:0000313" key="3">
    <source>
        <dbReference type="EMBL" id="RYO67428.1"/>
    </source>
</evidence>
<dbReference type="InterPro" id="IPR028116">
    <property type="entry name" value="Cis-CaaD-like"/>
</dbReference>
<reference evidence="4" key="1">
    <citation type="journal article" date="2019" name="bioRxiv">
        <title>Genomics, evolutionary history and diagnostics of the Alternaria alternata species group including apple and Asian pear pathotypes.</title>
        <authorList>
            <person name="Armitage A.D."/>
            <person name="Cockerton H.M."/>
            <person name="Sreenivasaprasad S."/>
            <person name="Woodhall J.W."/>
            <person name="Lane C.R."/>
            <person name="Harrison R.J."/>
            <person name="Clarkson J.P."/>
        </authorList>
    </citation>
    <scope>NUCLEOTIDE SEQUENCE [LARGE SCALE GENOMIC DNA]</scope>
    <source>
        <strain evidence="4">RGR 97.0016</strain>
    </source>
</reference>
<evidence type="ECO:0000256" key="1">
    <source>
        <dbReference type="SAM" id="MobiDB-lite"/>
    </source>
</evidence>
<dbReference type="Proteomes" id="UP000293823">
    <property type="component" value="Unassembled WGS sequence"/>
</dbReference>
<feature type="compositionally biased region" description="Basic and acidic residues" evidence="1">
    <location>
        <begin position="141"/>
        <end position="150"/>
    </location>
</feature>
<accession>A0A4V1X6R7</accession>
<organism evidence="3 4">
    <name type="scientific">Alternaria arborescens</name>
    <dbReference type="NCBI Taxonomy" id="156630"/>
    <lineage>
        <taxon>Eukaryota</taxon>
        <taxon>Fungi</taxon>
        <taxon>Dikarya</taxon>
        <taxon>Ascomycota</taxon>
        <taxon>Pezizomycotina</taxon>
        <taxon>Dothideomycetes</taxon>
        <taxon>Pleosporomycetidae</taxon>
        <taxon>Pleosporales</taxon>
        <taxon>Pleosporineae</taxon>
        <taxon>Pleosporaceae</taxon>
        <taxon>Alternaria</taxon>
        <taxon>Alternaria sect. Alternaria</taxon>
    </lineage>
</organism>
<evidence type="ECO:0000313" key="4">
    <source>
        <dbReference type="Proteomes" id="UP000293823"/>
    </source>
</evidence>
<feature type="region of interest" description="Disordered" evidence="1">
    <location>
        <begin position="131"/>
        <end position="150"/>
    </location>
</feature>
<dbReference type="InterPro" id="IPR014347">
    <property type="entry name" value="Tautomerase/MIF_sf"/>
</dbReference>
<keyword evidence="4" id="KW-1185">Reference proteome</keyword>
<dbReference type="EMBL" id="PEJP01000015">
    <property type="protein sequence ID" value="RYO67428.1"/>
    <property type="molecule type" value="Genomic_DNA"/>
</dbReference>
<protein>
    <recommendedName>
        <fullName evidence="2">Tautomerase cis-CaaD-like domain-containing protein</fullName>
    </recommendedName>
</protein>
<evidence type="ECO:0000259" key="2">
    <source>
        <dbReference type="Pfam" id="PF14832"/>
    </source>
</evidence>
<feature type="domain" description="Tautomerase cis-CaaD-like" evidence="2">
    <location>
        <begin position="1"/>
        <end position="134"/>
    </location>
</feature>
<sequence>MPIWLVLHGSATFTDEASREAFAKDVTSKIYKMIPPFYTDVSFVPTSSQYVGGVKNDKMVRFVIFELAGTHNAAEEREAWIHHIDSVIKPHVADKGYDWEFHIEEPRRDLWKIQGLIPPPLVSEAHKKWRRENKPTPYTKQDGRIEKAML</sequence>
<gene>
    <name evidence="3" type="ORF">AA0113_g4558</name>
</gene>
<dbReference type="Pfam" id="PF14832">
    <property type="entry name" value="Tautomerase_3"/>
    <property type="match status" value="1"/>
</dbReference>
<name>A0A4V1X6R7_9PLEO</name>